<proteinExistence type="predicted"/>
<gene>
    <name evidence="2" type="ORF">A6R68_07235</name>
</gene>
<evidence type="ECO:0000256" key="1">
    <source>
        <dbReference type="SAM" id="Phobius"/>
    </source>
</evidence>
<dbReference type="SUPFAM" id="SSF47943">
    <property type="entry name" value="Retrovirus capsid protein, N-terminal core domain"/>
    <property type="match status" value="1"/>
</dbReference>
<feature type="non-terminal residue" evidence="2">
    <location>
        <position position="436"/>
    </location>
</feature>
<dbReference type="OrthoDB" id="9634552at2759"/>
<keyword evidence="3" id="KW-1185">Reference proteome</keyword>
<evidence type="ECO:0000313" key="3">
    <source>
        <dbReference type="Proteomes" id="UP000092124"/>
    </source>
</evidence>
<dbReference type="GO" id="GO:0016032">
    <property type="term" value="P:viral process"/>
    <property type="evidence" value="ECO:0007669"/>
    <property type="project" value="InterPro"/>
</dbReference>
<dbReference type="AlphaFoldDB" id="A0A1A6GD98"/>
<accession>A0A1A6GD98</accession>
<dbReference type="PANTHER" id="PTHR40389">
    <property type="entry name" value="ENDOGENOUS RETROVIRUS GROUP K MEMBER 24 GAG POLYPROTEIN-RELATED"/>
    <property type="match status" value="1"/>
</dbReference>
<dbReference type="PANTHER" id="PTHR40389:SF3">
    <property type="entry name" value="IGE-BINDING PROTEIN"/>
    <property type="match status" value="1"/>
</dbReference>
<keyword evidence="1" id="KW-1133">Transmembrane helix</keyword>
<dbReference type="EMBL" id="LZPO01097279">
    <property type="protein sequence ID" value="OBS64226.1"/>
    <property type="molecule type" value="Genomic_DNA"/>
</dbReference>
<comment type="caution">
    <text evidence="2">The sequence shown here is derived from an EMBL/GenBank/DDBJ whole genome shotgun (WGS) entry which is preliminary data.</text>
</comment>
<dbReference type="InterPro" id="IPR050195">
    <property type="entry name" value="Primate_lentivir_Gag_pol-like"/>
</dbReference>
<reference evidence="2 3" key="1">
    <citation type="submission" date="2016-06" db="EMBL/GenBank/DDBJ databases">
        <title>The Draft Genome Sequence and Annotation of the Desert Woodrat Neotoma lepida.</title>
        <authorList>
            <person name="Campbell M."/>
            <person name="Oakeson K.F."/>
            <person name="Yandell M."/>
            <person name="Halpert J.R."/>
            <person name="Dearing D."/>
        </authorList>
    </citation>
    <scope>NUCLEOTIDE SEQUENCE [LARGE SCALE GENOMIC DNA]</scope>
    <source>
        <strain evidence="2">417</strain>
        <tissue evidence="2">Liver</tissue>
    </source>
</reference>
<keyword evidence="1" id="KW-0472">Membrane</keyword>
<feature type="transmembrane region" description="Helical" evidence="1">
    <location>
        <begin position="41"/>
        <end position="60"/>
    </location>
</feature>
<keyword evidence="1" id="KW-0812">Transmembrane</keyword>
<dbReference type="Gene3D" id="1.10.375.10">
    <property type="entry name" value="Human Immunodeficiency Virus Type 1 Capsid Protein"/>
    <property type="match status" value="1"/>
</dbReference>
<dbReference type="InterPro" id="IPR008919">
    <property type="entry name" value="Retrov_capsid_N"/>
</dbReference>
<organism evidence="2 3">
    <name type="scientific">Neotoma lepida</name>
    <name type="common">Desert woodrat</name>
    <dbReference type="NCBI Taxonomy" id="56216"/>
    <lineage>
        <taxon>Eukaryota</taxon>
        <taxon>Metazoa</taxon>
        <taxon>Chordata</taxon>
        <taxon>Craniata</taxon>
        <taxon>Vertebrata</taxon>
        <taxon>Euteleostomi</taxon>
        <taxon>Mammalia</taxon>
        <taxon>Eutheria</taxon>
        <taxon>Euarchontoglires</taxon>
        <taxon>Glires</taxon>
        <taxon>Rodentia</taxon>
        <taxon>Myomorpha</taxon>
        <taxon>Muroidea</taxon>
        <taxon>Cricetidae</taxon>
        <taxon>Neotominae</taxon>
        <taxon>Neotoma</taxon>
    </lineage>
</organism>
<feature type="transmembrane region" description="Helical" evidence="1">
    <location>
        <begin position="15"/>
        <end position="34"/>
    </location>
</feature>
<dbReference type="Pfam" id="PF00607">
    <property type="entry name" value="Gag_p24"/>
    <property type="match status" value="1"/>
</dbReference>
<protein>
    <submittedName>
        <fullName evidence="2">Uncharacterized protein</fullName>
    </submittedName>
</protein>
<evidence type="ECO:0000313" key="2">
    <source>
        <dbReference type="EMBL" id="OBS64226.1"/>
    </source>
</evidence>
<dbReference type="Proteomes" id="UP000092124">
    <property type="component" value="Unassembled WGS sequence"/>
</dbReference>
<name>A0A1A6GD98_NEOLE</name>
<sequence>MFDYDITMFDYDFIMLYYDITMTPVCFIYYDLIILHYDITLLYYDITLFYYDFTVLYYYITVLYHDINIFHHYITIHYDNTLVHDGITILYYEITLVHFDITINYYDITKLSIYRYRHSGHRQNQSSWSLPGAEQDGGPPQETTPSLFLVSINPGGNCPLAWYPWEAQDLKDLKKVVLEDGPNSPWAETILLGLAYQALMTQDWRNLAKAVLSDPLYLKWNACFQKQCHLQAERNQAANPQIPITFGMLAGTSDQYSTGLQQAALAAPYQDQHQQGSWTLPPPLVELHCSGAVLTSLQAGEIPPFTLYTFTVVAVHEDPFCHATPSTRIPSPLPTFPSNPSRLQRHRNHHKDYAEEKRFHVDFLNISRMEKKLQIHSIRTKAFPEDAKLHWTGETRKNEYYRLTKVASTLEDTYGAVNEDGEKATVKPEEESLYLS</sequence>